<proteinExistence type="predicted"/>
<comment type="caution">
    <text evidence="1">The sequence shown here is derived from an EMBL/GenBank/DDBJ whole genome shotgun (WGS) entry which is preliminary data.</text>
</comment>
<gene>
    <name evidence="1" type="ORF">R3P82_17400</name>
</gene>
<dbReference type="EMBL" id="JAWLKJ010000006">
    <property type="protein sequence ID" value="MDV6300889.1"/>
    <property type="molecule type" value="Genomic_DNA"/>
</dbReference>
<accession>A0AAE4QYU9</accession>
<dbReference type="RefSeq" id="WP_317471361.1">
    <property type="nucleotide sequence ID" value="NZ_JAWLKJ010000006.1"/>
</dbReference>
<protein>
    <submittedName>
        <fullName evidence="1">Uncharacterized protein</fullName>
    </submittedName>
</protein>
<name>A0AAE4QYU9_9ACTN</name>
<evidence type="ECO:0000313" key="1">
    <source>
        <dbReference type="EMBL" id="MDV6300889.1"/>
    </source>
</evidence>
<organism evidence="1 2">
    <name type="scientific">Dietzia maris</name>
    <dbReference type="NCBI Taxonomy" id="37915"/>
    <lineage>
        <taxon>Bacteria</taxon>
        <taxon>Bacillati</taxon>
        <taxon>Actinomycetota</taxon>
        <taxon>Actinomycetes</taxon>
        <taxon>Mycobacteriales</taxon>
        <taxon>Dietziaceae</taxon>
        <taxon>Dietzia</taxon>
    </lineage>
</organism>
<sequence>MTPTLGNVAAGRGICRYCHSKFPYDGPATLYLVADRDAVKIGCAKRGGRRIGDHLRRGWQLAWSIDVPTGDIAYNLEQAVIGWWRDELGLAPAYTSDLMPQFGATETAPWEGTPPEAVLACVDQLAKPLSLPNLHPQLTRYLTERPTSVCTPRPQRLPQAVGQLTLPGV</sequence>
<dbReference type="Proteomes" id="UP001185873">
    <property type="component" value="Unassembled WGS sequence"/>
</dbReference>
<dbReference type="AlphaFoldDB" id="A0AAE4QYU9"/>
<evidence type="ECO:0000313" key="2">
    <source>
        <dbReference type="Proteomes" id="UP001185873"/>
    </source>
</evidence>
<reference evidence="1" key="1">
    <citation type="submission" date="2023-10" db="EMBL/GenBank/DDBJ databases">
        <title>Development of a sustainable strategy for remediation of hydrocarbon-contaminated territories based on the waste exchange concept.</title>
        <authorList>
            <person name="Krivoruchko A."/>
        </authorList>
    </citation>
    <scope>NUCLEOTIDE SEQUENCE</scope>
    <source>
        <strain evidence="1">IEGM 1175</strain>
    </source>
</reference>